<evidence type="ECO:0000256" key="4">
    <source>
        <dbReference type="ARBA" id="ARBA00023125"/>
    </source>
</evidence>
<dbReference type="InterPro" id="IPR007696">
    <property type="entry name" value="DNA_mismatch_repair_MutS_core"/>
</dbReference>
<feature type="domain" description="DNA mismatch repair proteins mutS family" evidence="6">
    <location>
        <begin position="777"/>
        <end position="793"/>
    </location>
</feature>
<evidence type="ECO:0000256" key="5">
    <source>
        <dbReference type="SAM" id="MobiDB-lite"/>
    </source>
</evidence>
<dbReference type="InterPro" id="IPR027417">
    <property type="entry name" value="P-loop_NTPase"/>
</dbReference>
<evidence type="ECO:0000256" key="3">
    <source>
        <dbReference type="ARBA" id="ARBA00022840"/>
    </source>
</evidence>
<dbReference type="AlphaFoldDB" id="A0A179IKE0"/>
<keyword evidence="2" id="KW-0547">Nucleotide-binding</keyword>
<protein>
    <recommendedName>
        <fullName evidence="6">DNA mismatch repair proteins mutS family domain-containing protein</fullName>
    </recommendedName>
</protein>
<dbReference type="PANTHER" id="PTHR11361">
    <property type="entry name" value="DNA MISMATCH REPAIR PROTEIN MUTS FAMILY MEMBER"/>
    <property type="match status" value="1"/>
</dbReference>
<comment type="similarity">
    <text evidence="1">Belongs to the DNA mismatch repair MutS family.</text>
</comment>
<name>A0A179IKE0_CORDF</name>
<dbReference type="GO" id="GO:0005524">
    <property type="term" value="F:ATP binding"/>
    <property type="evidence" value="ECO:0007669"/>
    <property type="project" value="UniProtKB-KW"/>
</dbReference>
<feature type="region of interest" description="Disordered" evidence="5">
    <location>
        <begin position="1"/>
        <end position="24"/>
    </location>
</feature>
<keyword evidence="3" id="KW-0067">ATP-binding</keyword>
<dbReference type="InterPro" id="IPR000432">
    <property type="entry name" value="DNA_mismatch_repair_MutS_C"/>
</dbReference>
<dbReference type="InterPro" id="IPR036187">
    <property type="entry name" value="DNA_mismatch_repair_MutS_sf"/>
</dbReference>
<dbReference type="InterPro" id="IPR045076">
    <property type="entry name" value="MutS"/>
</dbReference>
<evidence type="ECO:0000256" key="2">
    <source>
        <dbReference type="ARBA" id="ARBA00022741"/>
    </source>
</evidence>
<dbReference type="GO" id="GO:0006298">
    <property type="term" value="P:mismatch repair"/>
    <property type="evidence" value="ECO:0007669"/>
    <property type="project" value="InterPro"/>
</dbReference>
<dbReference type="SMART" id="SM00533">
    <property type="entry name" value="MUTSd"/>
    <property type="match status" value="1"/>
</dbReference>
<evidence type="ECO:0000313" key="8">
    <source>
        <dbReference type="Proteomes" id="UP000243081"/>
    </source>
</evidence>
<dbReference type="GO" id="GO:0140664">
    <property type="term" value="F:ATP-dependent DNA damage sensor activity"/>
    <property type="evidence" value="ECO:0007669"/>
    <property type="project" value="InterPro"/>
</dbReference>
<accession>A0A179IKE0</accession>
<organism evidence="7 8">
    <name type="scientific">Cordyceps confragosa</name>
    <name type="common">Lecanicillium lecanii</name>
    <dbReference type="NCBI Taxonomy" id="2714763"/>
    <lineage>
        <taxon>Eukaryota</taxon>
        <taxon>Fungi</taxon>
        <taxon>Dikarya</taxon>
        <taxon>Ascomycota</taxon>
        <taxon>Pezizomycotina</taxon>
        <taxon>Sordariomycetes</taxon>
        <taxon>Hypocreomycetidae</taxon>
        <taxon>Hypocreales</taxon>
        <taxon>Cordycipitaceae</taxon>
        <taxon>Akanthomyces</taxon>
    </lineage>
</organism>
<dbReference type="Proteomes" id="UP000243081">
    <property type="component" value="Unassembled WGS sequence"/>
</dbReference>
<comment type="caution">
    <text evidence="7">The sequence shown here is derived from an EMBL/GenBank/DDBJ whole genome shotgun (WGS) entry which is preliminary data.</text>
</comment>
<dbReference type="Gene3D" id="3.40.50.300">
    <property type="entry name" value="P-loop containing nucleotide triphosphate hydrolases"/>
    <property type="match status" value="1"/>
</dbReference>
<dbReference type="Gene3D" id="1.10.1420.10">
    <property type="match status" value="1"/>
</dbReference>
<dbReference type="GO" id="GO:0030983">
    <property type="term" value="F:mismatched DNA binding"/>
    <property type="evidence" value="ECO:0007669"/>
    <property type="project" value="InterPro"/>
</dbReference>
<keyword evidence="8" id="KW-1185">Reference proteome</keyword>
<dbReference type="SMART" id="SM00534">
    <property type="entry name" value="MUTSac"/>
    <property type="match status" value="1"/>
</dbReference>
<dbReference type="Pfam" id="PF05192">
    <property type="entry name" value="MutS_III"/>
    <property type="match status" value="1"/>
</dbReference>
<evidence type="ECO:0000256" key="1">
    <source>
        <dbReference type="ARBA" id="ARBA00006271"/>
    </source>
</evidence>
<dbReference type="OrthoDB" id="29596at2759"/>
<evidence type="ECO:0000313" key="7">
    <source>
        <dbReference type="EMBL" id="OAR01964.1"/>
    </source>
</evidence>
<dbReference type="PROSITE" id="PS00486">
    <property type="entry name" value="DNA_MISMATCH_REPAIR_2"/>
    <property type="match status" value="1"/>
</dbReference>
<dbReference type="SUPFAM" id="SSF48334">
    <property type="entry name" value="DNA repair protein MutS, domain III"/>
    <property type="match status" value="1"/>
</dbReference>
<proteinExistence type="inferred from homology"/>
<feature type="compositionally biased region" description="Basic and acidic residues" evidence="5">
    <location>
        <begin position="1"/>
        <end position="10"/>
    </location>
</feature>
<sequence length="954" mass="104745">MSLYKQEKPPQKGPNSPRSHMAKSRNEIIPPISEKYMTDAAASGPLSSEHHNPAVISRQTSAPYDAEEGLRYHVDVESDTEINNETMMATKISDNGMMGCAFFSTRDGRLSVAQDVPFVDAPLLHRFLEHIQPMSILIPENFPNGLAEILDSYVDRSYQGKSLENTTTLGYANIGTEEATQRSHITALENSEFSTSVSRDRLLKTFSNLENETRAIFHLQQSHKSKNKTIGGTPSDGESTDMQCIRLSANLGSKNSESIACAGVIVAAVNKRRASQSQHDIGLAQTMYGIQSIEQFHLLDHLYINPAAMSSLQILHCEMHPNSHTWHTNSGVAKKKEGLSVYGMFHHLASTSQGRVQLRKLFMRPSTDISTITARHQAISTLLQPKNSEILTQTASALQKVPDMKGIISKLSKGINCASMGHSSRGGLWASLEKFSTNVVEVKRLAESFAGCDSAPILEKFRDSVDVGAIACVGSLIKRTVDFEQSMLRERFSIHSGVDTDLDLLKRRYDGMESLLTEVVNNIIADSAAWARQYIKSCIFLPQLGFLLVVDLDESTGNGKYCGEGQSLDVWEKIFTADGSVCYKTRQMQELDEAYGDIYCQIGDREVEILHKLASSVLEYSSELVLASQLCGELDAILALALGAQKYGWNQPEMNRNGGTYIAGGRHPLHEASMQHFISNDFGAPVETDEARQKLGRVLIVTGPNHSGKSVYLKQVALIVYLAHIGSFVPADKAEIAITDKILVCMPTQESASTNESAFATDLREVSHLAKQATEKSLVVVDEFGKGTCPVNGAGLAAGLLNHFLSLRHENCPQVIMATHFHEIFEFENLSSNESPNFAHMKAEINHGKLVNGNDPLTYLFTLQRGRSSSSFGEQCATMNGVPDAVVNRAGAISSIIDRDGDLATTCATLTHAEQARLEIAEEVARSFISYELRLWEYSEPVSEAVEMLANLLS</sequence>
<dbReference type="GO" id="GO:0051026">
    <property type="term" value="P:chiasma assembly"/>
    <property type="evidence" value="ECO:0007669"/>
    <property type="project" value="TreeGrafter"/>
</dbReference>
<evidence type="ECO:0000259" key="6">
    <source>
        <dbReference type="PROSITE" id="PS00486"/>
    </source>
</evidence>
<reference evidence="7 8" key="1">
    <citation type="submission" date="2016-03" db="EMBL/GenBank/DDBJ databases">
        <title>Fine-scale spatial genetic structure of a fungal parasite of coffee scale insects.</title>
        <authorList>
            <person name="Jackson D."/>
            <person name="Zemenick K.A."/>
            <person name="Malloure B."/>
            <person name="Quandt C.A."/>
            <person name="James T.Y."/>
        </authorList>
    </citation>
    <scope>NUCLEOTIDE SEQUENCE [LARGE SCALE GENOMIC DNA]</scope>
    <source>
        <strain evidence="7 8">UM487</strain>
    </source>
</reference>
<dbReference type="EMBL" id="LUKN01000906">
    <property type="protein sequence ID" value="OAR01964.1"/>
    <property type="molecule type" value="Genomic_DNA"/>
</dbReference>
<dbReference type="OMA" id="CSVYFMP"/>
<dbReference type="SUPFAM" id="SSF52540">
    <property type="entry name" value="P-loop containing nucleoside triphosphate hydrolases"/>
    <property type="match status" value="1"/>
</dbReference>
<keyword evidence="4" id="KW-0238">DNA-binding</keyword>
<dbReference type="PANTHER" id="PTHR11361:SF20">
    <property type="entry name" value="MUTS PROTEIN HOMOLOG 5"/>
    <property type="match status" value="1"/>
</dbReference>
<gene>
    <name evidence="7" type="ORF">LLEC1_00101</name>
</gene>
<dbReference type="Pfam" id="PF00488">
    <property type="entry name" value="MutS_V"/>
    <property type="match status" value="1"/>
</dbReference>
<dbReference type="GO" id="GO:0005634">
    <property type="term" value="C:nucleus"/>
    <property type="evidence" value="ECO:0007669"/>
    <property type="project" value="TreeGrafter"/>
</dbReference>